<dbReference type="EMBL" id="FQZV01000006">
    <property type="protein sequence ID" value="SHI72994.1"/>
    <property type="molecule type" value="Genomic_DNA"/>
</dbReference>
<accession>A0A1M6DI54</accession>
<protein>
    <submittedName>
        <fullName evidence="1">Uncharacterized protein</fullName>
    </submittedName>
</protein>
<evidence type="ECO:0000313" key="1">
    <source>
        <dbReference type="EMBL" id="SHI72994.1"/>
    </source>
</evidence>
<keyword evidence="2" id="KW-1185">Reference proteome</keyword>
<dbReference type="AlphaFoldDB" id="A0A1M6DI54"/>
<gene>
    <name evidence="1" type="ORF">SAMN02745975_00466</name>
</gene>
<dbReference type="Proteomes" id="UP000184536">
    <property type="component" value="Unassembled WGS sequence"/>
</dbReference>
<evidence type="ECO:0000313" key="2">
    <source>
        <dbReference type="Proteomes" id="UP000184536"/>
    </source>
</evidence>
<name>A0A1M6DI54_9FIRM</name>
<dbReference type="STRING" id="1121919.SAMN02745975_00466"/>
<proteinExistence type="predicted"/>
<reference evidence="2" key="1">
    <citation type="submission" date="2016-11" db="EMBL/GenBank/DDBJ databases">
        <authorList>
            <person name="Varghese N."/>
            <person name="Submissions S."/>
        </authorList>
    </citation>
    <scope>NUCLEOTIDE SEQUENCE [LARGE SCALE GENOMIC DNA]</scope>
    <source>
        <strain evidence="2">DSM 17957</strain>
    </source>
</reference>
<sequence length="97" mass="11457">MAFYFGIIVLQIVEVSKNHAIFLKFLKKAAGNKKIKKNLKILRFCKTTYASINRKRREGEWSKCNYFIYFNDTTTDEIRVSMILEREKAEEYSTSTS</sequence>
<organism evidence="1 2">
    <name type="scientific">Geosporobacter subterraneus DSM 17957</name>
    <dbReference type="NCBI Taxonomy" id="1121919"/>
    <lineage>
        <taxon>Bacteria</taxon>
        <taxon>Bacillati</taxon>
        <taxon>Bacillota</taxon>
        <taxon>Clostridia</taxon>
        <taxon>Peptostreptococcales</taxon>
        <taxon>Thermotaleaceae</taxon>
        <taxon>Geosporobacter</taxon>
    </lineage>
</organism>